<feature type="compositionally biased region" description="Low complexity" evidence="1">
    <location>
        <begin position="1"/>
        <end position="22"/>
    </location>
</feature>
<accession>A0ABU2T0D3</accession>
<evidence type="ECO:0000313" key="3">
    <source>
        <dbReference type="Proteomes" id="UP001180551"/>
    </source>
</evidence>
<name>A0ABU2T0D3_9ACTN</name>
<dbReference type="EMBL" id="JAVRFE010000002">
    <property type="protein sequence ID" value="MDT0454691.1"/>
    <property type="molecule type" value="Genomic_DNA"/>
</dbReference>
<dbReference type="Proteomes" id="UP001180551">
    <property type="component" value="Unassembled WGS sequence"/>
</dbReference>
<sequence length="203" mass="20952">MSARATAAPAAAPEAGAPQGAASRSAVPNAETTGRRVEEVLDHLAGRDREASAAAEELVRLLMDFYGAGLARIMGLVGSGTEDGGPRPALLSDELVTSLLVLHDLHPEDTTARIGRALDSVRRQHPADIAEFDAQSGALRLRAGDGGGCGCPSTNQQAQQAVEAAVSCFAPEVTSVRWEAAGDRTEPALLQISRRPPTAATAP</sequence>
<comment type="caution">
    <text evidence="2">The sequence shown here is derived from an EMBL/GenBank/DDBJ whole genome shotgun (WGS) entry which is preliminary data.</text>
</comment>
<keyword evidence="3" id="KW-1185">Reference proteome</keyword>
<dbReference type="RefSeq" id="WP_311622118.1">
    <property type="nucleotide sequence ID" value="NZ_JAVRFE010000002.1"/>
</dbReference>
<organism evidence="2 3">
    <name type="scientific">Streptomyces mooreae</name>
    <dbReference type="NCBI Taxonomy" id="3075523"/>
    <lineage>
        <taxon>Bacteria</taxon>
        <taxon>Bacillati</taxon>
        <taxon>Actinomycetota</taxon>
        <taxon>Actinomycetes</taxon>
        <taxon>Kitasatosporales</taxon>
        <taxon>Streptomycetaceae</taxon>
        <taxon>Streptomyces</taxon>
    </lineage>
</organism>
<reference evidence="2" key="1">
    <citation type="submission" date="2024-05" db="EMBL/GenBank/DDBJ databases">
        <title>30 novel species of actinomycetes from the DSMZ collection.</title>
        <authorList>
            <person name="Nouioui I."/>
        </authorList>
    </citation>
    <scope>NUCLEOTIDE SEQUENCE</scope>
    <source>
        <strain evidence="2">DSM 41527</strain>
    </source>
</reference>
<protein>
    <recommendedName>
        <fullName evidence="4">Thioredoxin</fullName>
    </recommendedName>
</protein>
<gene>
    <name evidence="2" type="ORF">RM550_02915</name>
</gene>
<proteinExistence type="predicted"/>
<evidence type="ECO:0000313" key="2">
    <source>
        <dbReference type="EMBL" id="MDT0454691.1"/>
    </source>
</evidence>
<evidence type="ECO:0000256" key="1">
    <source>
        <dbReference type="SAM" id="MobiDB-lite"/>
    </source>
</evidence>
<evidence type="ECO:0008006" key="4">
    <source>
        <dbReference type="Google" id="ProtNLM"/>
    </source>
</evidence>
<feature type="region of interest" description="Disordered" evidence="1">
    <location>
        <begin position="1"/>
        <end position="35"/>
    </location>
</feature>